<dbReference type="OrthoDB" id="10541013at2759"/>
<comment type="caution">
    <text evidence="2">The sequence shown here is derived from an EMBL/GenBank/DDBJ whole genome shotgun (WGS) entry which is preliminary data.</text>
</comment>
<name>A0A9W7ABH4_9STRA</name>
<feature type="compositionally biased region" description="Low complexity" evidence="1">
    <location>
        <begin position="378"/>
        <end position="387"/>
    </location>
</feature>
<reference evidence="3" key="1">
    <citation type="journal article" date="2023" name="Commun. Biol.">
        <title>Genome analysis of Parmales, the sister group of diatoms, reveals the evolutionary specialization of diatoms from phago-mixotrophs to photoautotrophs.</title>
        <authorList>
            <person name="Ban H."/>
            <person name="Sato S."/>
            <person name="Yoshikawa S."/>
            <person name="Yamada K."/>
            <person name="Nakamura Y."/>
            <person name="Ichinomiya M."/>
            <person name="Sato N."/>
            <person name="Blanc-Mathieu R."/>
            <person name="Endo H."/>
            <person name="Kuwata A."/>
            <person name="Ogata H."/>
        </authorList>
    </citation>
    <scope>NUCLEOTIDE SEQUENCE [LARGE SCALE GENOMIC DNA]</scope>
    <source>
        <strain evidence="3">NIES 3701</strain>
    </source>
</reference>
<gene>
    <name evidence="2" type="ORF">TrST_g3772</name>
</gene>
<sequence length="447" mass="48724">MSNFVFSSVPSTSVSFIDESPDAPRPAMAVDMSRSLEKNVLELRAVEKIKAAVDMVEKSVTGSMAKEEDEQTDSATAASISLSQHLANLESAGFTIPPDVLSSEVTSPSTLLSYLKSLRKYLLSRLSRRLLRQTCTFYPPPPPKSAGEAAKPKEPHHLLPLDPDKPVELPQENPDGAYKGWEPTPLVPTKASSQKLIPNLLSLTPAPSHHLSDTLRLSGIHKSSLLPTRSASISQNFLEMKHALHKDSYDRSTKSMQSIKKSLSTLKPSLSSELVSALHACTSDRDVTADYKKFILEYEDTPALRSLKKLKDGAEGLTVDGKKVVTVKTNKGYGEIELVNSNLGFGPDSDGIKYAELVLQKASVDDGEPKEGGGRGAGNNVPPVGVVVKRGPKSRAREARVRKLKRKYDTLNAVRNESWSTMKIITRAIEEGSYEALAGELFESDEM</sequence>
<accession>A0A9W7ABH4</accession>
<evidence type="ECO:0000256" key="1">
    <source>
        <dbReference type="SAM" id="MobiDB-lite"/>
    </source>
</evidence>
<protein>
    <submittedName>
        <fullName evidence="2">Uncharacterized protein</fullName>
    </submittedName>
</protein>
<organism evidence="2 3">
    <name type="scientific">Triparma strigata</name>
    <dbReference type="NCBI Taxonomy" id="1606541"/>
    <lineage>
        <taxon>Eukaryota</taxon>
        <taxon>Sar</taxon>
        <taxon>Stramenopiles</taxon>
        <taxon>Ochrophyta</taxon>
        <taxon>Bolidophyceae</taxon>
        <taxon>Parmales</taxon>
        <taxon>Triparmaceae</taxon>
        <taxon>Triparma</taxon>
    </lineage>
</organism>
<evidence type="ECO:0000313" key="2">
    <source>
        <dbReference type="EMBL" id="GMH69621.1"/>
    </source>
</evidence>
<dbReference type="Proteomes" id="UP001165085">
    <property type="component" value="Unassembled WGS sequence"/>
</dbReference>
<proteinExistence type="predicted"/>
<dbReference type="AlphaFoldDB" id="A0A9W7ABH4"/>
<feature type="compositionally biased region" description="Basic and acidic residues" evidence="1">
    <location>
        <begin position="150"/>
        <end position="167"/>
    </location>
</feature>
<evidence type="ECO:0000313" key="3">
    <source>
        <dbReference type="Proteomes" id="UP001165085"/>
    </source>
</evidence>
<feature type="region of interest" description="Disordered" evidence="1">
    <location>
        <begin position="138"/>
        <end position="185"/>
    </location>
</feature>
<feature type="region of interest" description="Disordered" evidence="1">
    <location>
        <begin position="365"/>
        <end position="387"/>
    </location>
</feature>
<keyword evidence="3" id="KW-1185">Reference proteome</keyword>
<dbReference type="EMBL" id="BRXY01000134">
    <property type="protein sequence ID" value="GMH69621.1"/>
    <property type="molecule type" value="Genomic_DNA"/>
</dbReference>